<evidence type="ECO:0000313" key="1">
    <source>
        <dbReference type="EMBL" id="KXI16097.1"/>
    </source>
</evidence>
<evidence type="ECO:0000313" key="2">
    <source>
        <dbReference type="Proteomes" id="UP000070505"/>
    </source>
</evidence>
<dbReference type="Proteomes" id="UP000070505">
    <property type="component" value="Unassembled WGS sequence"/>
</dbReference>
<dbReference type="RefSeq" id="WP_075523968.1">
    <property type="nucleotide sequence ID" value="NZ_KQ961873.1"/>
</dbReference>
<dbReference type="InterPro" id="IPR010064">
    <property type="entry name" value="HK97-gp10_tail"/>
</dbReference>
<protein>
    <submittedName>
        <fullName evidence="1">Phage protein, HK97 gp10 family</fullName>
    </submittedName>
</protein>
<name>A0A135Z371_GARVA</name>
<comment type="caution">
    <text evidence="1">The sequence shown here is derived from an EMBL/GenBank/DDBJ whole genome shotgun (WGS) entry which is preliminary data.</text>
</comment>
<dbReference type="AlphaFoldDB" id="A0A135Z371"/>
<reference evidence="1 2" key="1">
    <citation type="submission" date="2016-02" db="EMBL/GenBank/DDBJ databases">
        <authorList>
            <person name="Wen L."/>
            <person name="He K."/>
            <person name="Yang H."/>
        </authorList>
    </citation>
    <scope>NUCLEOTIDE SEQUENCE [LARGE SCALE GENOMIC DNA]</scope>
    <source>
        <strain evidence="1 2">CMW7778B</strain>
    </source>
</reference>
<dbReference type="PATRIC" id="fig|2702.101.peg.1221"/>
<dbReference type="Pfam" id="PF04883">
    <property type="entry name" value="HK97-gp10_like"/>
    <property type="match status" value="1"/>
</dbReference>
<dbReference type="EMBL" id="LSRC01000050">
    <property type="protein sequence ID" value="KXI16097.1"/>
    <property type="molecule type" value="Genomic_DNA"/>
</dbReference>
<gene>
    <name evidence="1" type="ORF">HMPREF3230_01234</name>
</gene>
<accession>A0A135Z371</accession>
<proteinExistence type="predicted"/>
<sequence length="126" mass="14178">MSKTGVDNLSNRIIKELKTYADTTSEKVKEAVKNVSKTVKEDIENTAPKHTGKYAKSWAVKTVKETENALTLVVNSKNKYQLTHLLEYGHAKRGGGRVEARAHIKLAEEKAVKSFEEKIREAIEHD</sequence>
<organism evidence="1 2">
    <name type="scientific">Gardnerella vaginalis</name>
    <dbReference type="NCBI Taxonomy" id="2702"/>
    <lineage>
        <taxon>Bacteria</taxon>
        <taxon>Bacillati</taxon>
        <taxon>Actinomycetota</taxon>
        <taxon>Actinomycetes</taxon>
        <taxon>Bifidobacteriales</taxon>
        <taxon>Bifidobacteriaceae</taxon>
        <taxon>Gardnerella</taxon>
    </lineage>
</organism>